<dbReference type="Pfam" id="PF04965">
    <property type="entry name" value="GPW_gp25"/>
    <property type="match status" value="1"/>
</dbReference>
<feature type="compositionally biased region" description="Basic and acidic residues" evidence="1">
    <location>
        <begin position="22"/>
        <end position="38"/>
    </location>
</feature>
<feature type="domain" description="IraD/Gp25-like" evidence="2">
    <location>
        <begin position="44"/>
        <end position="143"/>
    </location>
</feature>
<organism evidence="3 4">
    <name type="scientific">Afifella marina DSM 2698</name>
    <dbReference type="NCBI Taxonomy" id="1120955"/>
    <lineage>
        <taxon>Bacteria</taxon>
        <taxon>Pseudomonadati</taxon>
        <taxon>Pseudomonadota</taxon>
        <taxon>Alphaproteobacteria</taxon>
        <taxon>Hyphomicrobiales</taxon>
        <taxon>Afifellaceae</taxon>
        <taxon>Afifella</taxon>
    </lineage>
</organism>
<dbReference type="OrthoDB" id="119583at2"/>
<evidence type="ECO:0000256" key="1">
    <source>
        <dbReference type="SAM" id="MobiDB-lite"/>
    </source>
</evidence>
<dbReference type="InterPro" id="IPR017737">
    <property type="entry name" value="TssE1-like"/>
</dbReference>
<dbReference type="InterPro" id="IPR053176">
    <property type="entry name" value="T6SS_TssE1-like"/>
</dbReference>
<accession>A0A1G5MPF0</accession>
<dbReference type="PANTHER" id="PTHR38595">
    <property type="entry name" value="CYTOPLASMIC PROTEIN-RELATED"/>
    <property type="match status" value="1"/>
</dbReference>
<dbReference type="AlphaFoldDB" id="A0A1G5MPF0"/>
<dbReference type="NCBIfam" id="TIGR03357">
    <property type="entry name" value="VI_zyme"/>
    <property type="match status" value="1"/>
</dbReference>
<evidence type="ECO:0000313" key="4">
    <source>
        <dbReference type="Proteomes" id="UP000199347"/>
    </source>
</evidence>
<dbReference type="InterPro" id="IPR007048">
    <property type="entry name" value="IraD/Gp25-like"/>
</dbReference>
<dbReference type="PANTHER" id="PTHR38595:SF1">
    <property type="entry name" value="TYPE VI SECRETION SYSTEM COMPONENT TSSE1"/>
    <property type="match status" value="1"/>
</dbReference>
<proteinExistence type="predicted"/>
<protein>
    <submittedName>
        <fullName evidence="3">Type VI secretion system protein ImpF</fullName>
    </submittedName>
</protein>
<dbReference type="Gene3D" id="3.10.450.40">
    <property type="match status" value="1"/>
</dbReference>
<evidence type="ECO:0000313" key="3">
    <source>
        <dbReference type="EMBL" id="SCZ26498.1"/>
    </source>
</evidence>
<sequence>MADPLDRFVPGRGSISQPLLDRLLDAEPDRDEDQPLRPVDEVRRLREAIRRDLEALLNTRQPPVSPPPGQPHLDSALTSFGIEGFVGASLGSPAAKARFARAIERRIELFETRLSNVQVTVLKGRGDGDRALRMRIQAHFRVNEAMPPIRLESMVDPSTNRIELEAPGD</sequence>
<dbReference type="SUPFAM" id="SSF160719">
    <property type="entry name" value="gpW/gp25-like"/>
    <property type="match status" value="1"/>
</dbReference>
<feature type="region of interest" description="Disordered" evidence="1">
    <location>
        <begin position="1"/>
        <end position="38"/>
    </location>
</feature>
<dbReference type="EMBL" id="FMVW01000001">
    <property type="protein sequence ID" value="SCZ26498.1"/>
    <property type="molecule type" value="Genomic_DNA"/>
</dbReference>
<reference evidence="3 4" key="1">
    <citation type="submission" date="2016-10" db="EMBL/GenBank/DDBJ databases">
        <authorList>
            <person name="de Groot N.N."/>
        </authorList>
    </citation>
    <scope>NUCLEOTIDE SEQUENCE [LARGE SCALE GENOMIC DNA]</scope>
    <source>
        <strain evidence="3 4">DSM 2698</strain>
    </source>
</reference>
<gene>
    <name evidence="3" type="ORF">SAMN03080610_00955</name>
</gene>
<evidence type="ECO:0000259" key="2">
    <source>
        <dbReference type="Pfam" id="PF04965"/>
    </source>
</evidence>
<dbReference type="STRING" id="1120955.SAMN03080610_00955"/>
<keyword evidence="4" id="KW-1185">Reference proteome</keyword>
<name>A0A1G5MPF0_AFIMA</name>
<dbReference type="RefSeq" id="WP_092809943.1">
    <property type="nucleotide sequence ID" value="NZ_FMVW01000001.1"/>
</dbReference>
<dbReference type="Proteomes" id="UP000199347">
    <property type="component" value="Unassembled WGS sequence"/>
</dbReference>